<dbReference type="EMBL" id="BAAACO010000001">
    <property type="protein sequence ID" value="GAA0857751.1"/>
    <property type="molecule type" value="Genomic_DNA"/>
</dbReference>
<protein>
    <submittedName>
        <fullName evidence="1">Uncharacterized protein</fullName>
    </submittedName>
</protein>
<name>A0ABP3WWJ3_9CLOT</name>
<keyword evidence="2" id="KW-1185">Reference proteome</keyword>
<dbReference type="RefSeq" id="WP_346025938.1">
    <property type="nucleotide sequence ID" value="NZ_BAAACO010000001.1"/>
</dbReference>
<sequence>MNKSNTFGLITNRVFYIPSNEDGISILDSLKRRDGKVLLILYVLYIRKNAKKKTHISLKNLMRACNYKSAVKENKDSFKNILYKLKELELINFESDIKRIDDEIEIDVENLVENDDGHFNFFKLGEDEIELIRSNTTNNQNFITQLKVYCYLKARVKKIDKDRNIFERGGGETETTFRSYDDITKYTGVSAVEKSIINLKKMGLIDYVNAGMKQKEDKKPVNCSNVYALTIVSKDVKEELREGLKQYIYKIKKDGWNIIEKNLQIKKYQSEGGTKSSLKKKINKGTATKKDIDKYLELEEIQEKRKLQKKKQDEDFKRKIGLIK</sequence>
<proteinExistence type="predicted"/>
<accession>A0ABP3WWJ3</accession>
<comment type="caution">
    <text evidence="1">The sequence shown here is derived from an EMBL/GenBank/DDBJ whole genome shotgun (WGS) entry which is preliminary data.</text>
</comment>
<organism evidence="1 2">
    <name type="scientific">Clostridium nitritogenes</name>
    <dbReference type="NCBI Taxonomy" id="83340"/>
    <lineage>
        <taxon>Bacteria</taxon>
        <taxon>Bacillati</taxon>
        <taxon>Bacillota</taxon>
        <taxon>Clostridia</taxon>
        <taxon>Eubacteriales</taxon>
        <taxon>Clostridiaceae</taxon>
        <taxon>Clostridium</taxon>
    </lineage>
</organism>
<gene>
    <name evidence="1" type="ORF">GCM10008916_12730</name>
</gene>
<evidence type="ECO:0000313" key="2">
    <source>
        <dbReference type="Proteomes" id="UP001501764"/>
    </source>
</evidence>
<evidence type="ECO:0000313" key="1">
    <source>
        <dbReference type="EMBL" id="GAA0857751.1"/>
    </source>
</evidence>
<dbReference type="Proteomes" id="UP001501764">
    <property type="component" value="Unassembled WGS sequence"/>
</dbReference>
<reference evidence="2" key="1">
    <citation type="journal article" date="2019" name="Int. J. Syst. Evol. Microbiol.">
        <title>The Global Catalogue of Microorganisms (GCM) 10K type strain sequencing project: providing services to taxonomists for standard genome sequencing and annotation.</title>
        <authorList>
            <consortium name="The Broad Institute Genomics Platform"/>
            <consortium name="The Broad Institute Genome Sequencing Center for Infectious Disease"/>
            <person name="Wu L."/>
            <person name="Ma J."/>
        </authorList>
    </citation>
    <scope>NUCLEOTIDE SEQUENCE [LARGE SCALE GENOMIC DNA]</scope>
    <source>
        <strain evidence="2">JCM 6485</strain>
    </source>
</reference>